<name>A0AAW0D3H3_9AGAR</name>
<protein>
    <submittedName>
        <fullName evidence="3">Uncharacterized protein</fullName>
    </submittedName>
</protein>
<sequence>MSDLLTPKDGQALTPLAIVLIVLFVMVWIFAVFGIFMSVRQRLRERGSSKSAGQTGGRIIIDEEARGKSFVLKDDFEPKPIPEPLAAYFPVQYRHQMDMEMYGPPPPSARAPQRVKHPKHHDNARRARRLV</sequence>
<keyword evidence="2" id="KW-0812">Transmembrane</keyword>
<keyword evidence="2" id="KW-1133">Transmembrane helix</keyword>
<feature type="transmembrane region" description="Helical" evidence="2">
    <location>
        <begin position="12"/>
        <end position="36"/>
    </location>
</feature>
<organism evidence="3 4">
    <name type="scientific">Paramarasmius palmivorus</name>
    <dbReference type="NCBI Taxonomy" id="297713"/>
    <lineage>
        <taxon>Eukaryota</taxon>
        <taxon>Fungi</taxon>
        <taxon>Dikarya</taxon>
        <taxon>Basidiomycota</taxon>
        <taxon>Agaricomycotina</taxon>
        <taxon>Agaricomycetes</taxon>
        <taxon>Agaricomycetidae</taxon>
        <taxon>Agaricales</taxon>
        <taxon>Marasmiineae</taxon>
        <taxon>Marasmiaceae</taxon>
        <taxon>Paramarasmius</taxon>
    </lineage>
</organism>
<comment type="caution">
    <text evidence="3">The sequence shown here is derived from an EMBL/GenBank/DDBJ whole genome shotgun (WGS) entry which is preliminary data.</text>
</comment>
<reference evidence="3 4" key="1">
    <citation type="submission" date="2024-01" db="EMBL/GenBank/DDBJ databases">
        <title>A draft genome for a cacao thread blight-causing isolate of Paramarasmius palmivorus.</title>
        <authorList>
            <person name="Baruah I.K."/>
            <person name="Bukari Y."/>
            <person name="Amoako-Attah I."/>
            <person name="Meinhardt L.W."/>
            <person name="Bailey B.A."/>
            <person name="Cohen S.P."/>
        </authorList>
    </citation>
    <scope>NUCLEOTIDE SEQUENCE [LARGE SCALE GENOMIC DNA]</scope>
    <source>
        <strain evidence="3 4">GH-12</strain>
    </source>
</reference>
<dbReference type="AlphaFoldDB" id="A0AAW0D3H3"/>
<proteinExistence type="predicted"/>
<dbReference type="EMBL" id="JAYKXP010000025">
    <property type="protein sequence ID" value="KAK7045442.1"/>
    <property type="molecule type" value="Genomic_DNA"/>
</dbReference>
<gene>
    <name evidence="3" type="ORF">VNI00_007695</name>
</gene>
<dbReference type="Proteomes" id="UP001383192">
    <property type="component" value="Unassembled WGS sequence"/>
</dbReference>
<keyword evidence="4" id="KW-1185">Reference proteome</keyword>
<evidence type="ECO:0000256" key="1">
    <source>
        <dbReference type="SAM" id="MobiDB-lite"/>
    </source>
</evidence>
<feature type="region of interest" description="Disordered" evidence="1">
    <location>
        <begin position="100"/>
        <end position="131"/>
    </location>
</feature>
<evidence type="ECO:0000256" key="2">
    <source>
        <dbReference type="SAM" id="Phobius"/>
    </source>
</evidence>
<evidence type="ECO:0000313" key="3">
    <source>
        <dbReference type="EMBL" id="KAK7045442.1"/>
    </source>
</evidence>
<keyword evidence="2" id="KW-0472">Membrane</keyword>
<feature type="compositionally biased region" description="Basic residues" evidence="1">
    <location>
        <begin position="113"/>
        <end position="131"/>
    </location>
</feature>
<accession>A0AAW0D3H3</accession>
<evidence type="ECO:0000313" key="4">
    <source>
        <dbReference type="Proteomes" id="UP001383192"/>
    </source>
</evidence>